<evidence type="ECO:0000256" key="2">
    <source>
        <dbReference type="ARBA" id="ARBA00006448"/>
    </source>
</evidence>
<gene>
    <name evidence="9" type="ORF">CR205_09620</name>
</gene>
<proteinExistence type="inferred from homology"/>
<evidence type="ECO:0000256" key="5">
    <source>
        <dbReference type="ARBA" id="ARBA00022989"/>
    </source>
</evidence>
<dbReference type="InterPro" id="IPR007353">
    <property type="entry name" value="DUF421"/>
</dbReference>
<keyword evidence="6 7" id="KW-0472">Membrane</keyword>
<dbReference type="Gene3D" id="3.30.240.20">
    <property type="entry name" value="bsu07140 like domains"/>
    <property type="match status" value="2"/>
</dbReference>
<keyword evidence="10" id="KW-1185">Reference proteome</keyword>
<comment type="similarity">
    <text evidence="2">Belongs to the UPF0702 family.</text>
</comment>
<evidence type="ECO:0000313" key="9">
    <source>
        <dbReference type="EMBL" id="PYZ98808.1"/>
    </source>
</evidence>
<feature type="transmembrane region" description="Helical" evidence="7">
    <location>
        <begin position="6"/>
        <end position="25"/>
    </location>
</feature>
<protein>
    <recommendedName>
        <fullName evidence="8">YetF C-terminal domain-containing protein</fullName>
    </recommendedName>
</protein>
<evidence type="ECO:0000256" key="7">
    <source>
        <dbReference type="SAM" id="Phobius"/>
    </source>
</evidence>
<dbReference type="RefSeq" id="WP_110518997.1">
    <property type="nucleotide sequence ID" value="NZ_PDOF01000001.1"/>
</dbReference>
<keyword evidence="3" id="KW-1003">Cell membrane</keyword>
<dbReference type="OrthoDB" id="1682423at2"/>
<dbReference type="Proteomes" id="UP000248066">
    <property type="component" value="Unassembled WGS sequence"/>
</dbReference>
<feature type="domain" description="YetF C-terminal" evidence="8">
    <location>
        <begin position="81"/>
        <end position="204"/>
    </location>
</feature>
<keyword evidence="4 7" id="KW-0812">Transmembrane</keyword>
<dbReference type="InterPro" id="IPR023090">
    <property type="entry name" value="UPF0702_alpha/beta_dom_sf"/>
</dbReference>
<keyword evidence="5 7" id="KW-1133">Transmembrane helix</keyword>
<evidence type="ECO:0000256" key="6">
    <source>
        <dbReference type="ARBA" id="ARBA00023136"/>
    </source>
</evidence>
<dbReference type="GO" id="GO:0005886">
    <property type="term" value="C:plasma membrane"/>
    <property type="evidence" value="ECO:0007669"/>
    <property type="project" value="UniProtKB-SubCell"/>
</dbReference>
<evidence type="ECO:0000256" key="4">
    <source>
        <dbReference type="ARBA" id="ARBA00022692"/>
    </source>
</evidence>
<organism evidence="9 10">
    <name type="scientific">Alteribacter lacisalsi</name>
    <dbReference type="NCBI Taxonomy" id="2045244"/>
    <lineage>
        <taxon>Bacteria</taxon>
        <taxon>Bacillati</taxon>
        <taxon>Bacillota</taxon>
        <taxon>Bacilli</taxon>
        <taxon>Bacillales</taxon>
        <taxon>Bacillaceae</taxon>
        <taxon>Alteribacter</taxon>
    </lineage>
</organism>
<comment type="caution">
    <text evidence="9">The sequence shown here is derived from an EMBL/GenBank/DDBJ whole genome shotgun (WGS) entry which is preliminary data.</text>
</comment>
<name>A0A2W0HYD3_9BACI</name>
<feature type="transmembrane region" description="Helical" evidence="7">
    <location>
        <begin position="62"/>
        <end position="80"/>
    </location>
</feature>
<dbReference type="AlphaFoldDB" id="A0A2W0HYD3"/>
<evidence type="ECO:0000256" key="1">
    <source>
        <dbReference type="ARBA" id="ARBA00004651"/>
    </source>
</evidence>
<evidence type="ECO:0000259" key="8">
    <source>
        <dbReference type="Pfam" id="PF04239"/>
    </source>
</evidence>
<comment type="subcellular location">
    <subcellularLocation>
        <location evidence="1">Cell membrane</location>
        <topology evidence="1">Multi-pass membrane protein</topology>
    </subcellularLocation>
</comment>
<dbReference type="Pfam" id="PF04239">
    <property type="entry name" value="DUF421"/>
    <property type="match status" value="1"/>
</dbReference>
<feature type="transmembrane region" description="Helical" evidence="7">
    <location>
        <begin position="37"/>
        <end position="56"/>
    </location>
</feature>
<dbReference type="EMBL" id="PDOF01000001">
    <property type="protein sequence ID" value="PYZ98808.1"/>
    <property type="molecule type" value="Genomic_DNA"/>
</dbReference>
<accession>A0A2W0HYD3</accession>
<evidence type="ECO:0000256" key="3">
    <source>
        <dbReference type="ARBA" id="ARBA00022475"/>
    </source>
</evidence>
<dbReference type="PANTHER" id="PTHR34582:SF6">
    <property type="entry name" value="UPF0702 TRANSMEMBRANE PROTEIN YCAP"/>
    <property type="match status" value="1"/>
</dbReference>
<sequence length="218" mass="25107">MELGTVAARTIVIYFVILIVLRMMGKREIGQLSIVDFVVSIMIAELAVLSIANASVPMAEQILPMVVLMLIQITLAFVSLKSDRLRTFIDGKSSGREKIDEQEMRKKRYNYDDLIIQLRQKNVETPADVEFAILESSGDLSVIKRMKEEAESNDHQACLPLPLVLDGKVQNQHLEKMNRTPLWLRQQLRKLGYRDIKKISYCMMTGENQFYIDEKQER</sequence>
<evidence type="ECO:0000313" key="10">
    <source>
        <dbReference type="Proteomes" id="UP000248066"/>
    </source>
</evidence>
<reference evidence="9 10" key="1">
    <citation type="submission" date="2017-10" db="EMBL/GenBank/DDBJ databases">
        <title>Bacillus sp. nov., a halophilic bacterium isolated from a Yangshapao Lake.</title>
        <authorList>
            <person name="Wang H."/>
        </authorList>
    </citation>
    <scope>NUCLEOTIDE SEQUENCE [LARGE SCALE GENOMIC DNA]</scope>
    <source>
        <strain evidence="9 10">YSP-3</strain>
    </source>
</reference>
<dbReference type="PANTHER" id="PTHR34582">
    <property type="entry name" value="UPF0702 TRANSMEMBRANE PROTEIN YCAP"/>
    <property type="match status" value="1"/>
</dbReference>